<accession>A0A914QMA6</accession>
<keyword evidence="1" id="KW-1185">Reference proteome</keyword>
<name>A0A914QMA6_9BILA</name>
<proteinExistence type="predicted"/>
<evidence type="ECO:0000313" key="1">
    <source>
        <dbReference type="Proteomes" id="UP000887578"/>
    </source>
</evidence>
<sequence length="601" mass="72531">MTNNNFGIYLPDLEVFGEKYLLEITILLEKLNATNNPRSHCLHIKEFAKKFTLLPKLWEHWNRTEKDLTPKEFDSFKYKHFRSFEKFCNSVKYFYMNFSYYNFSYYDEEQRFKRIKSLKEGLFYPHQDMDKLYEMYDRKSSYALSQKELNQYTTALNLYKNLKASVNNNDEWFKWLKETNDSEYIINTCEYRLSVDPYNVTFWESYLNLLKTTDTTMMLKTYSRYCRLFLYDFSKVDEYYNEIIYAEISCKAEWWMDYISLYRTFKSCEETNEKMVEILFAFYCMSEDWTFLTHYFEDKLKEFTEIIKSKEANFGNRLESNKKTPLIYPLKNIEQKRLIPKILTPLIRQRYPFKATNLRYLLDHASPQLLQKLQMSCKELYLQKPILYCQRLCIEEGFETIFGQYYKKRPLFFENALIVSSYDLQYLNLENYHLVNSLEISGKITIPYFRKCTVKYLTIHKQTITENEMEFLTSKVEFLEFCKVSITKNDDTNAQIDYVTEKLSHVPNIKLIDPLKTSFTEETSQNLAALKWDQKFKSFHLNQLPVNFNVENLCKFVKENAVKDAELKFNYDSSIDKALKYQNGLILKNKLRKISKQFKFL</sequence>
<dbReference type="WBParaSite" id="PDA_v2.g4744.t1">
    <property type="protein sequence ID" value="PDA_v2.g4744.t1"/>
    <property type="gene ID" value="PDA_v2.g4744"/>
</dbReference>
<reference evidence="2" key="1">
    <citation type="submission" date="2022-11" db="UniProtKB">
        <authorList>
            <consortium name="WormBaseParasite"/>
        </authorList>
    </citation>
    <scope>IDENTIFICATION</scope>
</reference>
<dbReference type="AlphaFoldDB" id="A0A914QMA6"/>
<protein>
    <submittedName>
        <fullName evidence="2">Uncharacterized protein</fullName>
    </submittedName>
</protein>
<dbReference type="Proteomes" id="UP000887578">
    <property type="component" value="Unplaced"/>
</dbReference>
<evidence type="ECO:0000313" key="2">
    <source>
        <dbReference type="WBParaSite" id="PDA_v2.g4744.t1"/>
    </source>
</evidence>
<organism evidence="1 2">
    <name type="scientific">Panagrolaimus davidi</name>
    <dbReference type="NCBI Taxonomy" id="227884"/>
    <lineage>
        <taxon>Eukaryota</taxon>
        <taxon>Metazoa</taxon>
        <taxon>Ecdysozoa</taxon>
        <taxon>Nematoda</taxon>
        <taxon>Chromadorea</taxon>
        <taxon>Rhabditida</taxon>
        <taxon>Tylenchina</taxon>
        <taxon>Panagrolaimomorpha</taxon>
        <taxon>Panagrolaimoidea</taxon>
        <taxon>Panagrolaimidae</taxon>
        <taxon>Panagrolaimus</taxon>
    </lineage>
</organism>